<sequence length="172" mass="18492">MRDWWDRVNGRTPEPAAPEVVLDRVPTEEDLLASLDATDAAVAGGAVPAPVASRVRRITRTVRETLPRVRNLGLGSAEAYAVTATATDYLPEALAAYTRLPRQWADSRPVEDGRTSLMLLIDTLDLLASSMDAIFDAAVRVDANALVVQGRFLQEKFGHASSDPTSPGLGPL</sequence>
<proteinExistence type="predicted"/>
<gene>
    <name evidence="1" type="ORF">FHX39_002589</name>
</gene>
<organism evidence="1 2">
    <name type="scientific">Microlunatus antarcticus</name>
    <dbReference type="NCBI Taxonomy" id="53388"/>
    <lineage>
        <taxon>Bacteria</taxon>
        <taxon>Bacillati</taxon>
        <taxon>Actinomycetota</taxon>
        <taxon>Actinomycetes</taxon>
        <taxon>Propionibacteriales</taxon>
        <taxon>Propionibacteriaceae</taxon>
        <taxon>Microlunatus</taxon>
    </lineage>
</organism>
<evidence type="ECO:0000313" key="1">
    <source>
        <dbReference type="EMBL" id="MBB3327645.1"/>
    </source>
</evidence>
<evidence type="ECO:0000313" key="2">
    <source>
        <dbReference type="Proteomes" id="UP000565572"/>
    </source>
</evidence>
<comment type="caution">
    <text evidence="1">The sequence shown here is derived from an EMBL/GenBank/DDBJ whole genome shotgun (WGS) entry which is preliminary data.</text>
</comment>
<accession>A0A7W5JWM8</accession>
<name>A0A7W5JWM8_9ACTN</name>
<keyword evidence="2" id="KW-1185">Reference proteome</keyword>
<dbReference type="EMBL" id="JACHZG010000001">
    <property type="protein sequence ID" value="MBB3327645.1"/>
    <property type="molecule type" value="Genomic_DNA"/>
</dbReference>
<reference evidence="1 2" key="1">
    <citation type="submission" date="2020-08" db="EMBL/GenBank/DDBJ databases">
        <title>Sequencing the genomes of 1000 actinobacteria strains.</title>
        <authorList>
            <person name="Klenk H.-P."/>
        </authorList>
    </citation>
    <scope>NUCLEOTIDE SEQUENCE [LARGE SCALE GENOMIC DNA]</scope>
    <source>
        <strain evidence="1 2">DSM 11053</strain>
    </source>
</reference>
<dbReference type="Proteomes" id="UP000565572">
    <property type="component" value="Unassembled WGS sequence"/>
</dbReference>
<protein>
    <submittedName>
        <fullName evidence="1">Uncharacterized protein</fullName>
    </submittedName>
</protein>
<dbReference type="AlphaFoldDB" id="A0A7W5JWM8"/>